<feature type="compositionally biased region" description="Basic and acidic residues" evidence="1">
    <location>
        <begin position="493"/>
        <end position="505"/>
    </location>
</feature>
<evidence type="ECO:0000256" key="1">
    <source>
        <dbReference type="SAM" id="MobiDB-lite"/>
    </source>
</evidence>
<feature type="compositionally biased region" description="Basic and acidic residues" evidence="1">
    <location>
        <begin position="457"/>
        <end position="475"/>
    </location>
</feature>
<protein>
    <submittedName>
        <fullName evidence="2">Uncharacterized protein</fullName>
    </submittedName>
</protein>
<keyword evidence="3" id="KW-1185">Reference proteome</keyword>
<feature type="region of interest" description="Disordered" evidence="1">
    <location>
        <begin position="491"/>
        <end position="580"/>
    </location>
</feature>
<feature type="compositionally biased region" description="Polar residues" evidence="1">
    <location>
        <begin position="545"/>
        <end position="571"/>
    </location>
</feature>
<reference evidence="2 3" key="1">
    <citation type="journal article" date="2023" name="Hortic Res">
        <title>The complete reference genome for grapevine (Vitis vinifera L.) genetics and breeding.</title>
        <authorList>
            <person name="Shi X."/>
            <person name="Cao S."/>
            <person name="Wang X."/>
            <person name="Huang S."/>
            <person name="Wang Y."/>
            <person name="Liu Z."/>
            <person name="Liu W."/>
            <person name="Leng X."/>
            <person name="Peng Y."/>
            <person name="Wang N."/>
            <person name="Wang Y."/>
            <person name="Ma Z."/>
            <person name="Xu X."/>
            <person name="Zhang F."/>
            <person name="Xue H."/>
            <person name="Zhong H."/>
            <person name="Wang Y."/>
            <person name="Zhang K."/>
            <person name="Velt A."/>
            <person name="Avia K."/>
            <person name="Holtgrawe D."/>
            <person name="Grimplet J."/>
            <person name="Matus J.T."/>
            <person name="Ware D."/>
            <person name="Wu X."/>
            <person name="Wang H."/>
            <person name="Liu C."/>
            <person name="Fang Y."/>
            <person name="Rustenholz C."/>
            <person name="Cheng Z."/>
            <person name="Xiao H."/>
            <person name="Zhou Y."/>
        </authorList>
    </citation>
    <scope>NUCLEOTIDE SEQUENCE [LARGE SCALE GENOMIC DNA]</scope>
    <source>
        <strain evidence="3">cv. Pinot noir / PN40024</strain>
        <tissue evidence="2">Leaf</tissue>
    </source>
</reference>
<evidence type="ECO:0000313" key="2">
    <source>
        <dbReference type="EMBL" id="WJZ99526.1"/>
    </source>
</evidence>
<dbReference type="InterPro" id="IPR010433">
    <property type="entry name" value="EIF-4B_pln"/>
</dbReference>
<proteinExistence type="predicted"/>
<feature type="region of interest" description="Disordered" evidence="1">
    <location>
        <begin position="425"/>
        <end position="475"/>
    </location>
</feature>
<evidence type="ECO:0000313" key="3">
    <source>
        <dbReference type="Proteomes" id="UP001227230"/>
    </source>
</evidence>
<feature type="region of interest" description="Disordered" evidence="1">
    <location>
        <begin position="351"/>
        <end position="373"/>
    </location>
</feature>
<dbReference type="PANTHER" id="PTHR32091">
    <property type="entry name" value="EUKARYOTIC TRANSLATION INITIATION FACTOR 4B"/>
    <property type="match status" value="1"/>
</dbReference>
<dbReference type="PANTHER" id="PTHR32091:SF4">
    <property type="entry name" value="OS07G0546100 PROTEIN"/>
    <property type="match status" value="1"/>
</dbReference>
<dbReference type="Proteomes" id="UP001227230">
    <property type="component" value="Chromosome 12"/>
</dbReference>
<organism evidence="2 3">
    <name type="scientific">Vitis vinifera</name>
    <name type="common">Grape</name>
    <dbReference type="NCBI Taxonomy" id="29760"/>
    <lineage>
        <taxon>Eukaryota</taxon>
        <taxon>Viridiplantae</taxon>
        <taxon>Streptophyta</taxon>
        <taxon>Embryophyta</taxon>
        <taxon>Tracheophyta</taxon>
        <taxon>Spermatophyta</taxon>
        <taxon>Magnoliopsida</taxon>
        <taxon>eudicotyledons</taxon>
        <taxon>Gunneridae</taxon>
        <taxon>Pentapetalae</taxon>
        <taxon>rosids</taxon>
        <taxon>Vitales</taxon>
        <taxon>Vitaceae</taxon>
        <taxon>Viteae</taxon>
        <taxon>Vitis</taxon>
    </lineage>
</organism>
<feature type="compositionally biased region" description="Basic and acidic residues" evidence="1">
    <location>
        <begin position="85"/>
        <end position="95"/>
    </location>
</feature>
<feature type="region of interest" description="Disordered" evidence="1">
    <location>
        <begin position="1"/>
        <end position="128"/>
    </location>
</feature>
<name>A0ABY9CWH0_VITVI</name>
<accession>A0ABY9CWH0</accession>
<sequence>MSKKKAFTGSTMSLKAFHGGSIPSDLPLPSAPGAIARSGSERQISGAWGNNSGRSENRSRPGSSDAVRKFDEKGSFFSQPAHIGRNFDEDERKPLDGASGPRRTFSDEGIRLGPPSPLDWKPDPLPTGRVSERQVLHSVLQSPSLAPSSSPVRIGGATSVGINSQISTGDDGQNVTNSQPNAWAVRKEVMGVTEPVPSSKFAKASALEKVASGMWQSKNPIELLPHLLYSKDNDISGGVGLVNERGSYDDAWETHAERSWIAEDRIGSTAKISPSYERGRPKVDTEEILTEANFGESQIQAAVATEVSGPPKLKLLPRSKPMETLEKDHKQGYQQPMESGKVVTVNRVHGNTDPPKPGFSGSVDGNRPVERPKLNLMPRSLPLENSEESLERERKTVFGGARPRELVLKERGIDDLATCNVNLRHTPNRANDSPKVEASWDHSVPAARHSKGTSTHTSERRLGRDLDRKDQWMETAKPDIQRKSWWNENWRNNSREAERQPQQRDHRSKPATRHNPIQQPNHPEPNGSVTHRGKVSSALELAQAYSRSASTPNTDDQFSSQTASPGRNQVPFSRLTDNSRHHIKINGY</sequence>
<gene>
    <name evidence="2" type="ORF">VitviT2T_017964</name>
</gene>
<dbReference type="EMBL" id="CP126659">
    <property type="protein sequence ID" value="WJZ99526.1"/>
    <property type="molecule type" value="Genomic_DNA"/>
</dbReference>